<feature type="region of interest" description="Disordered" evidence="1">
    <location>
        <begin position="101"/>
        <end position="147"/>
    </location>
</feature>
<protein>
    <recommendedName>
        <fullName evidence="2">Myb/SANT-like DNA-binding domain-containing protein</fullName>
    </recommendedName>
</protein>
<sequence>MVPPRTLWSDDETFDLLDVIKLQNVSEALLLSDASSRTQHEAIYKSIAKELWLRGHIDKHADDVQLRWEKLQRCYHKAVRVDDWTIAGPFYEELHELLSEERKSRPDAVPTHREEAQTPKIIEEPNDGKSSETNDSQSQSSGSKGMVTRRKILKKIKTYRYKEDGAYYRQCRELNEFGATLYGRFSKNRDNKFNRLLDENSSHIFTQFMRMVDGKSVAKSTKRKAAAKDAANNHQNGDADCTYEEVVVTESKRM</sequence>
<reference evidence="3" key="1">
    <citation type="submission" date="2018-01" db="EMBL/GenBank/DDBJ databases">
        <title>An insight into the sialome of Amazonian anophelines.</title>
        <authorList>
            <person name="Ribeiro J.M."/>
            <person name="Scarpassa V."/>
            <person name="Calvo E."/>
        </authorList>
    </citation>
    <scope>NUCLEOTIDE SEQUENCE</scope>
    <source>
        <tissue evidence="3">Salivary glands</tissue>
    </source>
</reference>
<organism evidence="3">
    <name type="scientific">Anopheles braziliensis</name>
    <dbReference type="NCBI Taxonomy" id="58242"/>
    <lineage>
        <taxon>Eukaryota</taxon>
        <taxon>Metazoa</taxon>
        <taxon>Ecdysozoa</taxon>
        <taxon>Arthropoda</taxon>
        <taxon>Hexapoda</taxon>
        <taxon>Insecta</taxon>
        <taxon>Pterygota</taxon>
        <taxon>Neoptera</taxon>
        <taxon>Endopterygota</taxon>
        <taxon>Diptera</taxon>
        <taxon>Nematocera</taxon>
        <taxon>Culicoidea</taxon>
        <taxon>Culicidae</taxon>
        <taxon>Anophelinae</taxon>
        <taxon>Anopheles</taxon>
    </lineage>
</organism>
<feature type="compositionally biased region" description="Low complexity" evidence="1">
    <location>
        <begin position="133"/>
        <end position="143"/>
    </location>
</feature>
<proteinExistence type="predicted"/>
<evidence type="ECO:0000259" key="2">
    <source>
        <dbReference type="Pfam" id="PF13837"/>
    </source>
</evidence>
<name>A0A2M3ZJX2_9DIPT</name>
<dbReference type="Pfam" id="PF13837">
    <property type="entry name" value="Myb_DNA-bind_4"/>
    <property type="match status" value="1"/>
</dbReference>
<evidence type="ECO:0000313" key="3">
    <source>
        <dbReference type="EMBL" id="MBW28809.1"/>
    </source>
</evidence>
<evidence type="ECO:0000256" key="1">
    <source>
        <dbReference type="SAM" id="MobiDB-lite"/>
    </source>
</evidence>
<dbReference type="AlphaFoldDB" id="A0A2M3ZJX2"/>
<feature type="compositionally biased region" description="Basic and acidic residues" evidence="1">
    <location>
        <begin position="101"/>
        <end position="132"/>
    </location>
</feature>
<accession>A0A2M3ZJX2</accession>
<feature type="domain" description="Myb/SANT-like DNA-binding" evidence="2">
    <location>
        <begin position="6"/>
        <end position="97"/>
    </location>
</feature>
<dbReference type="EMBL" id="GGFM01008058">
    <property type="protein sequence ID" value="MBW28809.1"/>
    <property type="molecule type" value="Transcribed_RNA"/>
</dbReference>
<dbReference type="InterPro" id="IPR044822">
    <property type="entry name" value="Myb_DNA-bind_4"/>
</dbReference>